<accession>A0A0D3IYX1</accession>
<dbReference type="eggNOG" id="ENOG502SBXJ">
    <property type="taxonomic scope" value="Eukaryota"/>
</dbReference>
<dbReference type="KEGG" id="ehx:EMIHUDRAFT_245083"/>
<dbReference type="Pfam" id="PF22422">
    <property type="entry name" value="MGH1-like_GH"/>
    <property type="match status" value="1"/>
</dbReference>
<dbReference type="PaxDb" id="2903-EOD16456"/>
<dbReference type="GO" id="GO:0005975">
    <property type="term" value="P:carbohydrate metabolic process"/>
    <property type="evidence" value="ECO:0007669"/>
    <property type="project" value="InterPro"/>
</dbReference>
<dbReference type="AlphaFoldDB" id="A0A0D3IYX1"/>
<evidence type="ECO:0000313" key="3">
    <source>
        <dbReference type="Proteomes" id="UP000013827"/>
    </source>
</evidence>
<dbReference type="InterPro" id="IPR012341">
    <property type="entry name" value="6hp_glycosidase-like_sf"/>
</dbReference>
<sequence length="540" mass="59113">MTSCSPLCEVVAGCDGTELALARSAAWAVLAGSSAWYRVHEVSAAAQTLSFTPIGDGLRSSVVHATQPSKGSALLLPRRVEAHAACASLGRKAALLLGIAEQARYGAYGEHAEVKMAVQAGAMWNNPLESVIAPVIRGNPWGWDPAVLSDDWPYVLFDWDTHFAGYMLSLDAAGKELGYSVLIQVVKAKSAEGFVPNGYAPTRKSTHSQPPVGSKVLLEMYRRYRDLWLVELLLDDLLDWSGWFLEERTLPPLNMTALGGDDMQAARYESGLDDSPMYDGHFFAVTDNKTGYGLMQMYDVGMASMVAMSDACLAELADAAGRADTAKVLRARSADARAKIAAHLWDEQSGIFVNRLATGRFRRRITPTSFYPMLSGIATVGRAESMLRGWLLNASRFCITPKGDFAGNDDTCYWGLPSVSADDPAFPPLGYWRGYVWGPMALLTYWGLSHEAYLDVPLVTTARAALCKQMGALFLTQWRAHRHVCENFSPWRNATECTGMRFYHWGALAGFIGLLDAGFYQRPQQEAAAFTRTSSFCTNA</sequence>
<evidence type="ECO:0000313" key="2">
    <source>
        <dbReference type="EnsemblProtists" id="EOD16456"/>
    </source>
</evidence>
<dbReference type="SUPFAM" id="SSF48208">
    <property type="entry name" value="Six-hairpin glycosidases"/>
    <property type="match status" value="1"/>
</dbReference>
<feature type="domain" description="Mannosylglycerate hydrolase MGH1-like glycoside hydrolase" evidence="1">
    <location>
        <begin position="184"/>
        <end position="503"/>
    </location>
</feature>
<name>A0A0D3IYX1_EMIH1</name>
<dbReference type="Proteomes" id="UP000013827">
    <property type="component" value="Unassembled WGS sequence"/>
</dbReference>
<reference evidence="3" key="1">
    <citation type="journal article" date="2013" name="Nature">
        <title>Pan genome of the phytoplankton Emiliania underpins its global distribution.</title>
        <authorList>
            <person name="Read B.A."/>
            <person name="Kegel J."/>
            <person name="Klute M.J."/>
            <person name="Kuo A."/>
            <person name="Lefebvre S.C."/>
            <person name="Maumus F."/>
            <person name="Mayer C."/>
            <person name="Miller J."/>
            <person name="Monier A."/>
            <person name="Salamov A."/>
            <person name="Young J."/>
            <person name="Aguilar M."/>
            <person name="Claverie J.M."/>
            <person name="Frickenhaus S."/>
            <person name="Gonzalez K."/>
            <person name="Herman E.K."/>
            <person name="Lin Y.C."/>
            <person name="Napier J."/>
            <person name="Ogata H."/>
            <person name="Sarno A.F."/>
            <person name="Shmutz J."/>
            <person name="Schroeder D."/>
            <person name="de Vargas C."/>
            <person name="Verret F."/>
            <person name="von Dassow P."/>
            <person name="Valentin K."/>
            <person name="Van de Peer Y."/>
            <person name="Wheeler G."/>
            <person name="Dacks J.B."/>
            <person name="Delwiche C.F."/>
            <person name="Dyhrman S.T."/>
            <person name="Glockner G."/>
            <person name="John U."/>
            <person name="Richards T."/>
            <person name="Worden A.Z."/>
            <person name="Zhang X."/>
            <person name="Grigoriev I.V."/>
            <person name="Allen A.E."/>
            <person name="Bidle K."/>
            <person name="Borodovsky M."/>
            <person name="Bowler C."/>
            <person name="Brownlee C."/>
            <person name="Cock J.M."/>
            <person name="Elias M."/>
            <person name="Gladyshev V.N."/>
            <person name="Groth M."/>
            <person name="Guda C."/>
            <person name="Hadaegh A."/>
            <person name="Iglesias-Rodriguez M.D."/>
            <person name="Jenkins J."/>
            <person name="Jones B.M."/>
            <person name="Lawson T."/>
            <person name="Leese F."/>
            <person name="Lindquist E."/>
            <person name="Lobanov A."/>
            <person name="Lomsadze A."/>
            <person name="Malik S.B."/>
            <person name="Marsh M.E."/>
            <person name="Mackinder L."/>
            <person name="Mock T."/>
            <person name="Mueller-Roeber B."/>
            <person name="Pagarete A."/>
            <person name="Parker M."/>
            <person name="Probert I."/>
            <person name="Quesneville H."/>
            <person name="Raines C."/>
            <person name="Rensing S.A."/>
            <person name="Riano-Pachon D.M."/>
            <person name="Richier S."/>
            <person name="Rokitta S."/>
            <person name="Shiraiwa Y."/>
            <person name="Soanes D.M."/>
            <person name="van der Giezen M."/>
            <person name="Wahlund T.M."/>
            <person name="Williams B."/>
            <person name="Wilson W."/>
            <person name="Wolfe G."/>
            <person name="Wurch L.L."/>
        </authorList>
    </citation>
    <scope>NUCLEOTIDE SEQUENCE</scope>
</reference>
<dbReference type="HOGENOM" id="CLU_513335_0_0_1"/>
<dbReference type="InterPro" id="IPR054491">
    <property type="entry name" value="MGH1-like_GH"/>
</dbReference>
<evidence type="ECO:0000259" key="1">
    <source>
        <dbReference type="Pfam" id="PF22422"/>
    </source>
</evidence>
<dbReference type="InterPro" id="IPR008928">
    <property type="entry name" value="6-hairpin_glycosidase_sf"/>
</dbReference>
<dbReference type="EnsemblProtists" id="EOD16456">
    <property type="protein sequence ID" value="EOD16456"/>
    <property type="gene ID" value="EMIHUDRAFT_245083"/>
</dbReference>
<dbReference type="Gene3D" id="1.50.10.10">
    <property type="match status" value="1"/>
</dbReference>
<proteinExistence type="predicted"/>
<reference evidence="2" key="2">
    <citation type="submission" date="2024-10" db="UniProtKB">
        <authorList>
            <consortium name="EnsemblProtists"/>
        </authorList>
    </citation>
    <scope>IDENTIFICATION</scope>
</reference>
<protein>
    <recommendedName>
        <fullName evidence="1">Mannosylglycerate hydrolase MGH1-like glycoside hydrolase domain-containing protein</fullName>
    </recommendedName>
</protein>
<keyword evidence="3" id="KW-1185">Reference proteome</keyword>
<dbReference type="GeneID" id="17262620"/>
<organism evidence="2 3">
    <name type="scientific">Emiliania huxleyi (strain CCMP1516)</name>
    <dbReference type="NCBI Taxonomy" id="280463"/>
    <lineage>
        <taxon>Eukaryota</taxon>
        <taxon>Haptista</taxon>
        <taxon>Haptophyta</taxon>
        <taxon>Prymnesiophyceae</taxon>
        <taxon>Isochrysidales</taxon>
        <taxon>Noelaerhabdaceae</taxon>
        <taxon>Emiliania</taxon>
    </lineage>
</organism>
<dbReference type="RefSeq" id="XP_005768885.1">
    <property type="nucleotide sequence ID" value="XM_005768828.1"/>
</dbReference>